<proteinExistence type="inferred from homology"/>
<keyword evidence="6" id="KW-1185">Reference proteome</keyword>
<protein>
    <submittedName>
        <fullName evidence="5">Glycosyltransferase family 2 protein</fullName>
        <ecNumber evidence="5">2.4.-.-</ecNumber>
    </submittedName>
</protein>
<keyword evidence="2 5" id="KW-0328">Glycosyltransferase</keyword>
<evidence type="ECO:0000313" key="6">
    <source>
        <dbReference type="Proteomes" id="UP001589576"/>
    </source>
</evidence>
<organism evidence="5 6">
    <name type="scientific">Flavobacterium paronense</name>
    <dbReference type="NCBI Taxonomy" id="1392775"/>
    <lineage>
        <taxon>Bacteria</taxon>
        <taxon>Pseudomonadati</taxon>
        <taxon>Bacteroidota</taxon>
        <taxon>Flavobacteriia</taxon>
        <taxon>Flavobacteriales</taxon>
        <taxon>Flavobacteriaceae</taxon>
        <taxon>Flavobacterium</taxon>
    </lineage>
</organism>
<feature type="domain" description="Glycosyltransferase 2-like" evidence="4">
    <location>
        <begin position="241"/>
        <end position="362"/>
    </location>
</feature>
<dbReference type="PANTHER" id="PTHR43179">
    <property type="entry name" value="RHAMNOSYLTRANSFERASE WBBL"/>
    <property type="match status" value="1"/>
</dbReference>
<sequence>MIIFYHNKYTITEIVSTETGNFSNQINRNIVTALFDFATKFKDEILVWCHESEKDNLNVTEIQHLFHHKKFLFSYNSSNYFDNQLGYIEDSLYIKINKEVNYATWQMSSRVGAIHAMVLNACKDDLKAENNFDYFLNSFAKRAMANGLFCYSQPKLLIHKSALNEVPQSNLYELFKFTKQHYKARWIFLLFFNLMLFEKKFPVLPFLNSLFYKRRKINLEVLNQIPLESNKKLVEHGTLDVLIPTIGRKEYLLNVLNNLAAQTYLPQNVIIIEQNPEDNSQSNLDFIQNQKWPFVVKHHFTHQAGACNARNIGLSLIESEFTFMADDDIVFENNLLEEAIKTFKQTGNEVFLVACHLKSQTIVPQLPLQFPVFGAGHAFVKSSCIKKLKFTMGFEFGFGEDADFGMQLRNKGFDVLYISTQTILHLKAPMGGFRTKPILKWQNDAITPKPSPTVMLYRLLYDTKEQTRNYKSTLFIKNLNSNFFLNPFKYVKTFKQKWNRSVYWANVLNKQQS</sequence>
<evidence type="ECO:0000256" key="1">
    <source>
        <dbReference type="ARBA" id="ARBA00006739"/>
    </source>
</evidence>
<evidence type="ECO:0000313" key="5">
    <source>
        <dbReference type="EMBL" id="MFB9088219.1"/>
    </source>
</evidence>
<comment type="similarity">
    <text evidence="1">Belongs to the glycosyltransferase 2 family.</text>
</comment>
<accession>A0ABV5GAU1</accession>
<evidence type="ECO:0000259" key="4">
    <source>
        <dbReference type="Pfam" id="PF00535"/>
    </source>
</evidence>
<dbReference type="RefSeq" id="WP_290284828.1">
    <property type="nucleotide sequence ID" value="NZ_JAUFQN010000019.1"/>
</dbReference>
<dbReference type="Gene3D" id="3.90.550.10">
    <property type="entry name" value="Spore Coat Polysaccharide Biosynthesis Protein SpsA, Chain A"/>
    <property type="match status" value="1"/>
</dbReference>
<dbReference type="Pfam" id="PF00535">
    <property type="entry name" value="Glycos_transf_2"/>
    <property type="match status" value="1"/>
</dbReference>
<dbReference type="SUPFAM" id="SSF53448">
    <property type="entry name" value="Nucleotide-diphospho-sugar transferases"/>
    <property type="match status" value="1"/>
</dbReference>
<gene>
    <name evidence="5" type="ORF">ACFFUU_01235</name>
</gene>
<name>A0ABV5GAU1_9FLAO</name>
<evidence type="ECO:0000256" key="2">
    <source>
        <dbReference type="ARBA" id="ARBA00022676"/>
    </source>
</evidence>
<evidence type="ECO:0000256" key="3">
    <source>
        <dbReference type="ARBA" id="ARBA00022679"/>
    </source>
</evidence>
<dbReference type="Proteomes" id="UP001589576">
    <property type="component" value="Unassembled WGS sequence"/>
</dbReference>
<dbReference type="PANTHER" id="PTHR43179:SF12">
    <property type="entry name" value="GALACTOFURANOSYLTRANSFERASE GLFT2"/>
    <property type="match status" value="1"/>
</dbReference>
<dbReference type="EC" id="2.4.-.-" evidence="5"/>
<dbReference type="GO" id="GO:0016757">
    <property type="term" value="F:glycosyltransferase activity"/>
    <property type="evidence" value="ECO:0007669"/>
    <property type="project" value="UniProtKB-KW"/>
</dbReference>
<keyword evidence="3 5" id="KW-0808">Transferase</keyword>
<comment type="caution">
    <text evidence="5">The sequence shown here is derived from an EMBL/GenBank/DDBJ whole genome shotgun (WGS) entry which is preliminary data.</text>
</comment>
<dbReference type="EMBL" id="JBHMFB010000003">
    <property type="protein sequence ID" value="MFB9088219.1"/>
    <property type="molecule type" value="Genomic_DNA"/>
</dbReference>
<dbReference type="CDD" id="cd00761">
    <property type="entry name" value="Glyco_tranf_GTA_type"/>
    <property type="match status" value="1"/>
</dbReference>
<reference evidence="5 6" key="1">
    <citation type="submission" date="2024-09" db="EMBL/GenBank/DDBJ databases">
        <authorList>
            <person name="Sun Q."/>
            <person name="Mori K."/>
        </authorList>
    </citation>
    <scope>NUCLEOTIDE SEQUENCE [LARGE SCALE GENOMIC DNA]</scope>
    <source>
        <strain evidence="5 6">CECT 8460</strain>
    </source>
</reference>
<dbReference type="InterPro" id="IPR029044">
    <property type="entry name" value="Nucleotide-diphossugar_trans"/>
</dbReference>
<dbReference type="InterPro" id="IPR001173">
    <property type="entry name" value="Glyco_trans_2-like"/>
</dbReference>